<evidence type="ECO:0000313" key="1">
    <source>
        <dbReference type="EMBL" id="MPC22406.1"/>
    </source>
</evidence>
<dbReference type="AlphaFoldDB" id="A0A5B7DN53"/>
<evidence type="ECO:0000313" key="2">
    <source>
        <dbReference type="Proteomes" id="UP000324222"/>
    </source>
</evidence>
<dbReference type="EMBL" id="VSRR010001084">
    <property type="protein sequence ID" value="MPC22406.1"/>
    <property type="molecule type" value="Genomic_DNA"/>
</dbReference>
<dbReference type="Proteomes" id="UP000324222">
    <property type="component" value="Unassembled WGS sequence"/>
</dbReference>
<sequence length="87" mass="10054">MAVVRGMGEALIWGWVGGWRQMSHVWRVRWMEAKGKLWRHPKAASAVTEMIKKDNKEEEVKPPMRRHALLLATLSSPALTNTTYRNL</sequence>
<comment type="caution">
    <text evidence="1">The sequence shown here is derived from an EMBL/GenBank/DDBJ whole genome shotgun (WGS) entry which is preliminary data.</text>
</comment>
<protein>
    <submittedName>
        <fullName evidence="1">Uncharacterized protein</fullName>
    </submittedName>
</protein>
<name>A0A5B7DN53_PORTR</name>
<reference evidence="1 2" key="1">
    <citation type="submission" date="2019-05" db="EMBL/GenBank/DDBJ databases">
        <title>Another draft genome of Portunus trituberculatus and its Hox gene families provides insights of decapod evolution.</title>
        <authorList>
            <person name="Jeong J.-H."/>
            <person name="Song I."/>
            <person name="Kim S."/>
            <person name="Choi T."/>
            <person name="Kim D."/>
            <person name="Ryu S."/>
            <person name="Kim W."/>
        </authorList>
    </citation>
    <scope>NUCLEOTIDE SEQUENCE [LARGE SCALE GENOMIC DNA]</scope>
    <source>
        <tissue evidence="1">Muscle</tissue>
    </source>
</reference>
<organism evidence="1 2">
    <name type="scientific">Portunus trituberculatus</name>
    <name type="common">Swimming crab</name>
    <name type="synonym">Neptunus trituberculatus</name>
    <dbReference type="NCBI Taxonomy" id="210409"/>
    <lineage>
        <taxon>Eukaryota</taxon>
        <taxon>Metazoa</taxon>
        <taxon>Ecdysozoa</taxon>
        <taxon>Arthropoda</taxon>
        <taxon>Crustacea</taxon>
        <taxon>Multicrustacea</taxon>
        <taxon>Malacostraca</taxon>
        <taxon>Eumalacostraca</taxon>
        <taxon>Eucarida</taxon>
        <taxon>Decapoda</taxon>
        <taxon>Pleocyemata</taxon>
        <taxon>Brachyura</taxon>
        <taxon>Eubrachyura</taxon>
        <taxon>Portunoidea</taxon>
        <taxon>Portunidae</taxon>
        <taxon>Portuninae</taxon>
        <taxon>Portunus</taxon>
    </lineage>
</organism>
<gene>
    <name evidence="1" type="ORF">E2C01_015420</name>
</gene>
<accession>A0A5B7DN53</accession>
<keyword evidence="2" id="KW-1185">Reference proteome</keyword>
<proteinExistence type="predicted"/>